<dbReference type="InterPro" id="IPR009057">
    <property type="entry name" value="Homeodomain-like_sf"/>
</dbReference>
<gene>
    <name evidence="7" type="ORF">DFR50_11864</name>
</gene>
<reference evidence="7 8" key="1">
    <citation type="submission" date="2018-06" db="EMBL/GenBank/DDBJ databases">
        <title>Genomic Encyclopedia of Type Strains, Phase IV (KMG-IV): sequencing the most valuable type-strain genomes for metagenomic binning, comparative biology and taxonomic classification.</title>
        <authorList>
            <person name="Goeker M."/>
        </authorList>
    </citation>
    <scope>NUCLEOTIDE SEQUENCE [LARGE SCALE GENOMIC DNA]</scope>
    <source>
        <strain evidence="7 8">DSM 24875</strain>
    </source>
</reference>
<dbReference type="InterPro" id="IPR039538">
    <property type="entry name" value="BetI_C"/>
</dbReference>
<evidence type="ECO:0000313" key="8">
    <source>
        <dbReference type="Proteomes" id="UP000253529"/>
    </source>
</evidence>
<evidence type="ECO:0000313" key="7">
    <source>
        <dbReference type="EMBL" id="RBP10578.1"/>
    </source>
</evidence>
<evidence type="ECO:0000259" key="6">
    <source>
        <dbReference type="PROSITE" id="PS50977"/>
    </source>
</evidence>
<dbReference type="AlphaFoldDB" id="A0A366F7F9"/>
<evidence type="ECO:0000256" key="1">
    <source>
        <dbReference type="ARBA" id="ARBA00022491"/>
    </source>
</evidence>
<keyword evidence="2" id="KW-0805">Transcription regulation</keyword>
<dbReference type="PANTHER" id="PTHR30055:SF226">
    <property type="entry name" value="HTH-TYPE TRANSCRIPTIONAL REGULATOR PKSA"/>
    <property type="match status" value="1"/>
</dbReference>
<dbReference type="GO" id="GO:0003700">
    <property type="term" value="F:DNA-binding transcription factor activity"/>
    <property type="evidence" value="ECO:0007669"/>
    <property type="project" value="TreeGrafter"/>
</dbReference>
<dbReference type="Pfam" id="PF00440">
    <property type="entry name" value="TetR_N"/>
    <property type="match status" value="1"/>
</dbReference>
<evidence type="ECO:0000256" key="2">
    <source>
        <dbReference type="ARBA" id="ARBA00023015"/>
    </source>
</evidence>
<keyword evidence="4" id="KW-0804">Transcription</keyword>
<dbReference type="PROSITE" id="PS50977">
    <property type="entry name" value="HTH_TETR_2"/>
    <property type="match status" value="1"/>
</dbReference>
<dbReference type="PANTHER" id="PTHR30055">
    <property type="entry name" value="HTH-TYPE TRANSCRIPTIONAL REGULATOR RUTR"/>
    <property type="match status" value="1"/>
</dbReference>
<dbReference type="SUPFAM" id="SSF46689">
    <property type="entry name" value="Homeodomain-like"/>
    <property type="match status" value="1"/>
</dbReference>
<comment type="caution">
    <text evidence="7">The sequence shown here is derived from an EMBL/GenBank/DDBJ whole genome shotgun (WGS) entry which is preliminary data.</text>
</comment>
<dbReference type="InterPro" id="IPR001647">
    <property type="entry name" value="HTH_TetR"/>
</dbReference>
<keyword evidence="3 5" id="KW-0238">DNA-binding</keyword>
<organism evidence="7 8">
    <name type="scientific">Roseiarcus fermentans</name>
    <dbReference type="NCBI Taxonomy" id="1473586"/>
    <lineage>
        <taxon>Bacteria</taxon>
        <taxon>Pseudomonadati</taxon>
        <taxon>Pseudomonadota</taxon>
        <taxon>Alphaproteobacteria</taxon>
        <taxon>Hyphomicrobiales</taxon>
        <taxon>Roseiarcaceae</taxon>
        <taxon>Roseiarcus</taxon>
    </lineage>
</organism>
<accession>A0A366F7F9</accession>
<protein>
    <submittedName>
        <fullName evidence="7">TetR family transcriptional regulator</fullName>
    </submittedName>
</protein>
<dbReference type="Gene3D" id="1.10.357.10">
    <property type="entry name" value="Tetracycline Repressor, domain 2"/>
    <property type="match status" value="1"/>
</dbReference>
<dbReference type="GO" id="GO:0000976">
    <property type="term" value="F:transcription cis-regulatory region binding"/>
    <property type="evidence" value="ECO:0007669"/>
    <property type="project" value="TreeGrafter"/>
</dbReference>
<evidence type="ECO:0000256" key="4">
    <source>
        <dbReference type="ARBA" id="ARBA00023163"/>
    </source>
</evidence>
<dbReference type="Proteomes" id="UP000253529">
    <property type="component" value="Unassembled WGS sequence"/>
</dbReference>
<proteinExistence type="predicted"/>
<feature type="domain" description="HTH tetR-type" evidence="6">
    <location>
        <begin position="14"/>
        <end position="74"/>
    </location>
</feature>
<name>A0A366F7F9_9HYPH</name>
<dbReference type="EMBL" id="QNRK01000018">
    <property type="protein sequence ID" value="RBP10578.1"/>
    <property type="molecule type" value="Genomic_DNA"/>
</dbReference>
<keyword evidence="1" id="KW-0678">Repressor</keyword>
<dbReference type="SUPFAM" id="SSF48498">
    <property type="entry name" value="Tetracyclin repressor-like, C-terminal domain"/>
    <property type="match status" value="1"/>
</dbReference>
<evidence type="ECO:0000256" key="5">
    <source>
        <dbReference type="PROSITE-ProRule" id="PRU00335"/>
    </source>
</evidence>
<dbReference type="InterPro" id="IPR050109">
    <property type="entry name" value="HTH-type_TetR-like_transc_reg"/>
</dbReference>
<keyword evidence="8" id="KW-1185">Reference proteome</keyword>
<evidence type="ECO:0000256" key="3">
    <source>
        <dbReference type="ARBA" id="ARBA00023125"/>
    </source>
</evidence>
<dbReference type="InterPro" id="IPR036271">
    <property type="entry name" value="Tet_transcr_reg_TetR-rel_C_sf"/>
</dbReference>
<sequence length="212" mass="22916">MSPVPFPGRRPAEDNRRERIIEAAERAFVRHGFHAATMSHVAEEAAMSAGNLYRYFPSKEAIVEALCALDQEGAGDSFATLLAQGCDLRKAAYEALRDQVLGKPREKVRMIVEIWAEAGRNPRVAEMTRALDVAVLGKLERLFEAAKATGVAAPALGPRFAARFFLTFVGGLFKRMATEPEFDRSAEAAMAYGVLNALFAGAIAPGGEDGSQ</sequence>
<dbReference type="RefSeq" id="WP_170153245.1">
    <property type="nucleotide sequence ID" value="NZ_QNRK01000018.1"/>
</dbReference>
<feature type="DNA-binding region" description="H-T-H motif" evidence="5">
    <location>
        <begin position="37"/>
        <end position="56"/>
    </location>
</feature>
<dbReference type="PRINTS" id="PR00455">
    <property type="entry name" value="HTHTETR"/>
</dbReference>
<dbReference type="Pfam" id="PF13977">
    <property type="entry name" value="TetR_C_6"/>
    <property type="match status" value="1"/>
</dbReference>